<proteinExistence type="predicted"/>
<keyword evidence="2" id="KW-1185">Reference proteome</keyword>
<reference evidence="1" key="1">
    <citation type="submission" date="2022-07" db="EMBL/GenBank/DDBJ databases">
        <title>Phylogenomic reconstructions and comparative analyses of Kickxellomycotina fungi.</title>
        <authorList>
            <person name="Reynolds N.K."/>
            <person name="Stajich J.E."/>
            <person name="Barry K."/>
            <person name="Grigoriev I.V."/>
            <person name="Crous P."/>
            <person name="Smith M.E."/>
        </authorList>
    </citation>
    <scope>NUCLEOTIDE SEQUENCE</scope>
    <source>
        <strain evidence="1">CBS 190363</strain>
    </source>
</reference>
<evidence type="ECO:0000313" key="2">
    <source>
        <dbReference type="Proteomes" id="UP001139981"/>
    </source>
</evidence>
<evidence type="ECO:0000313" key="1">
    <source>
        <dbReference type="EMBL" id="KAJ2898951.1"/>
    </source>
</evidence>
<name>A0ACC1M705_9FUNG</name>
<sequence length="233" mass="25311">MAITAKTRFVDLPADVQQMLESIERTKQAQIQVGTSIQADTISKAIKQMTGTVQHLGQDLHVTRMTLGSDRHLVDETRAYVGFALKHASKGASLIEAAFSNDNAGGGGGGWALQQQQQQQQVAGDPESDSGDHPFEAVRRLQMASVHCDAASDYYWAWLSRAESGLHVAAERLDQLERRVATTTEGGSSSLVTATPRVVADVMQFQNESLLAIAARVAAVDDEVRRLQKKLIK</sequence>
<protein>
    <submittedName>
        <fullName evidence="1">Uncharacterized protein</fullName>
    </submittedName>
</protein>
<dbReference type="EMBL" id="JANBVB010000042">
    <property type="protein sequence ID" value="KAJ2898951.1"/>
    <property type="molecule type" value="Genomic_DNA"/>
</dbReference>
<dbReference type="Proteomes" id="UP001139981">
    <property type="component" value="Unassembled WGS sequence"/>
</dbReference>
<gene>
    <name evidence="1" type="ORF">IWW38_001170</name>
</gene>
<organism evidence="1 2">
    <name type="scientific">Coemansia aciculifera</name>
    <dbReference type="NCBI Taxonomy" id="417176"/>
    <lineage>
        <taxon>Eukaryota</taxon>
        <taxon>Fungi</taxon>
        <taxon>Fungi incertae sedis</taxon>
        <taxon>Zoopagomycota</taxon>
        <taxon>Kickxellomycotina</taxon>
        <taxon>Kickxellomycetes</taxon>
        <taxon>Kickxellales</taxon>
        <taxon>Kickxellaceae</taxon>
        <taxon>Coemansia</taxon>
    </lineage>
</organism>
<comment type="caution">
    <text evidence="1">The sequence shown here is derived from an EMBL/GenBank/DDBJ whole genome shotgun (WGS) entry which is preliminary data.</text>
</comment>
<accession>A0ACC1M705</accession>